<dbReference type="GO" id="GO:0016740">
    <property type="term" value="F:transferase activity"/>
    <property type="evidence" value="ECO:0007669"/>
    <property type="project" value="TreeGrafter"/>
</dbReference>
<dbReference type="eggNOG" id="COG1237">
    <property type="taxonomic scope" value="Bacteria"/>
</dbReference>
<dbReference type="Pfam" id="PF00753">
    <property type="entry name" value="Lactamase_B"/>
    <property type="match status" value="1"/>
</dbReference>
<organism evidence="2 3">
    <name type="scientific">Megalodesulfovibrio gigas (strain ATCC 19364 / DSM 1382 / NCIMB 9332 / VKM B-1759)</name>
    <name type="common">Desulfovibrio gigas</name>
    <dbReference type="NCBI Taxonomy" id="1121448"/>
    <lineage>
        <taxon>Bacteria</taxon>
        <taxon>Pseudomonadati</taxon>
        <taxon>Thermodesulfobacteriota</taxon>
        <taxon>Desulfovibrionia</taxon>
        <taxon>Desulfovibrionales</taxon>
        <taxon>Desulfovibrionaceae</taxon>
        <taxon>Megalodesulfovibrio</taxon>
    </lineage>
</organism>
<evidence type="ECO:0000313" key="2">
    <source>
        <dbReference type="EMBL" id="AGW11997.1"/>
    </source>
</evidence>
<dbReference type="STRING" id="1121448.DGI_0057"/>
<name>T2G7Y0_MEGG1</name>
<dbReference type="Gene3D" id="3.60.15.10">
    <property type="entry name" value="Ribonuclease Z/Hydroxyacylglutathione hydrolase-like"/>
    <property type="match status" value="1"/>
</dbReference>
<dbReference type="HOGENOM" id="CLU_036012_0_0_7"/>
<dbReference type="Proteomes" id="UP000016587">
    <property type="component" value="Chromosome"/>
</dbReference>
<reference evidence="2 3" key="1">
    <citation type="journal article" date="2013" name="J. Bacteriol.">
        <title>Roles of HynAB and Ech, the only two hydrogenases found in the model sulfate reducer Desulfovibrio gigas.</title>
        <authorList>
            <person name="Morais-Silva F.O."/>
            <person name="Santos C.I."/>
            <person name="Rodrigues R."/>
            <person name="Pereira I.A."/>
            <person name="Rodrigues-Pousada C."/>
        </authorList>
    </citation>
    <scope>NUCLEOTIDE SEQUENCE [LARGE SCALE GENOMIC DNA]</scope>
    <source>
        <strain evidence="3">ATCC 19364 / DSM 1382 / NCIMB 9332 / VKM B-1759</strain>
    </source>
</reference>
<dbReference type="PATRIC" id="fig|1121448.10.peg.57"/>
<evidence type="ECO:0000259" key="1">
    <source>
        <dbReference type="Pfam" id="PF00753"/>
    </source>
</evidence>
<dbReference type="InterPro" id="IPR036866">
    <property type="entry name" value="RibonucZ/Hydroxyglut_hydro"/>
</dbReference>
<dbReference type="InterPro" id="IPR001279">
    <property type="entry name" value="Metallo-B-lactamas"/>
</dbReference>
<dbReference type="PANTHER" id="PTHR13754:SF13">
    <property type="entry name" value="METALLO-BETA-LACTAMASE SUPERFAMILY PROTEIN (AFU_ORTHOLOGUE AFUA_3G07630)"/>
    <property type="match status" value="1"/>
</dbReference>
<dbReference type="InterPro" id="IPR041712">
    <property type="entry name" value="DHPS-like_MBL-fold"/>
</dbReference>
<evidence type="ECO:0000313" key="3">
    <source>
        <dbReference type="Proteomes" id="UP000016587"/>
    </source>
</evidence>
<dbReference type="SUPFAM" id="SSF56281">
    <property type="entry name" value="Metallo-hydrolase/oxidoreductase"/>
    <property type="match status" value="1"/>
</dbReference>
<dbReference type="KEGG" id="dgg:DGI_0057"/>
<dbReference type="EMBL" id="CP006585">
    <property type="protein sequence ID" value="AGW11997.1"/>
    <property type="molecule type" value="Genomic_DNA"/>
</dbReference>
<dbReference type="InterPro" id="IPR052926">
    <property type="entry name" value="Metallo-beta-lactamase_dom"/>
</dbReference>
<gene>
    <name evidence="2" type="ORF">DGI_0057</name>
</gene>
<reference evidence="3" key="2">
    <citation type="submission" date="2013-07" db="EMBL/GenBank/DDBJ databases">
        <authorList>
            <person name="Morais-Silva F.O."/>
            <person name="Rezende A.M."/>
            <person name="Pimentel C."/>
            <person name="Resende D.M."/>
            <person name="Santos C.I."/>
            <person name="Clemente C."/>
            <person name="de Oliveira L.M."/>
            <person name="da Silva S.M."/>
            <person name="Costa D.A."/>
            <person name="Varela-Raposo A."/>
            <person name="Horacio E.C.A."/>
            <person name="Matos M."/>
            <person name="Flores O."/>
            <person name="Ruiz J.C."/>
            <person name="Rodrigues-Pousada C."/>
        </authorList>
    </citation>
    <scope>NUCLEOTIDE SEQUENCE [LARGE SCALE GENOMIC DNA]</scope>
    <source>
        <strain evidence="3">ATCC 19364 / DSM 1382 / NCIMB 9332 / VKM B-1759</strain>
    </source>
</reference>
<feature type="domain" description="Metallo-beta-lactamase" evidence="1">
    <location>
        <begin position="21"/>
        <end position="185"/>
    </location>
</feature>
<dbReference type="PANTHER" id="PTHR13754">
    <property type="entry name" value="METALLO-BETA-LACTAMASE SUPERFAMILY PROTEIN"/>
    <property type="match status" value="1"/>
</dbReference>
<accession>T2G7Y0</accession>
<sequence>MTILSDNLPGDKLQSEHGFAVHVQTSSTSVLFDTGQGAVFSANARSLGIDLESLDLLVLSHGHYDHTGNVAQVLAYNPGIHVHCHPAVLLSRYGVRHGKAFPIGIPDASRAALLSLPADQLHRSAQFHRLTEGVYFSGTIPRVTSFEDTGGNFFLDSTLFHQDTLHDDMALYIVHGDALTVVTGCCHSGIVNTVTHAMSCFPNVRLHTVLGGLHLLNASQERLERTIHALAQLNLTALVLCHCTGSAQGNAVKRALGDIVSLGHTGLQLDFTA</sequence>
<dbReference type="AlphaFoldDB" id="T2G7Y0"/>
<protein>
    <submittedName>
        <fullName evidence="2">Putative beta-lactamse domain protein</fullName>
    </submittedName>
</protein>
<keyword evidence="3" id="KW-1185">Reference proteome</keyword>
<dbReference type="CDD" id="cd07713">
    <property type="entry name" value="DHPS-like_MBL-fold"/>
    <property type="match status" value="1"/>
</dbReference>
<proteinExistence type="predicted"/>